<accession>W2SDG5</accession>
<dbReference type="InterPro" id="IPR052360">
    <property type="entry name" value="Transcr_Regulatory_Proteins"/>
</dbReference>
<dbReference type="SMART" id="SM00066">
    <property type="entry name" value="GAL4"/>
    <property type="match status" value="1"/>
</dbReference>
<keyword evidence="6" id="KW-0539">Nucleus</keyword>
<evidence type="ECO:0000256" key="3">
    <source>
        <dbReference type="ARBA" id="ARBA00023015"/>
    </source>
</evidence>
<evidence type="ECO:0000256" key="6">
    <source>
        <dbReference type="ARBA" id="ARBA00023242"/>
    </source>
</evidence>
<name>W2SDG5_CYPE1</name>
<evidence type="ECO:0000256" key="2">
    <source>
        <dbReference type="ARBA" id="ARBA00022833"/>
    </source>
</evidence>
<dbReference type="PANTHER" id="PTHR36206">
    <property type="entry name" value="ASPERCRYPTIN BIOSYNTHESIS CLUSTER-SPECIFIC TRANSCRIPTION REGULATOR ATNN-RELATED"/>
    <property type="match status" value="1"/>
</dbReference>
<organism evidence="8 9">
    <name type="scientific">Cyphellophora europaea (strain CBS 101466)</name>
    <name type="common">Phialophora europaea</name>
    <dbReference type="NCBI Taxonomy" id="1220924"/>
    <lineage>
        <taxon>Eukaryota</taxon>
        <taxon>Fungi</taxon>
        <taxon>Dikarya</taxon>
        <taxon>Ascomycota</taxon>
        <taxon>Pezizomycotina</taxon>
        <taxon>Eurotiomycetes</taxon>
        <taxon>Chaetothyriomycetidae</taxon>
        <taxon>Chaetothyriales</taxon>
        <taxon>Cyphellophoraceae</taxon>
        <taxon>Cyphellophora</taxon>
    </lineage>
</organism>
<gene>
    <name evidence="8" type="ORF">HMPREF1541_00856</name>
</gene>
<dbReference type="InParanoid" id="W2SDG5"/>
<feature type="domain" description="Zn(2)-C6 fungal-type" evidence="7">
    <location>
        <begin position="81"/>
        <end position="111"/>
    </location>
</feature>
<dbReference type="Proteomes" id="UP000030752">
    <property type="component" value="Unassembled WGS sequence"/>
</dbReference>
<dbReference type="GO" id="GO:0008270">
    <property type="term" value="F:zinc ion binding"/>
    <property type="evidence" value="ECO:0007669"/>
    <property type="project" value="InterPro"/>
</dbReference>
<dbReference type="HOGENOM" id="CLU_538630_0_0_1"/>
<keyword evidence="3" id="KW-0805">Transcription regulation</keyword>
<keyword evidence="1" id="KW-0479">Metal-binding</keyword>
<keyword evidence="2" id="KW-0862">Zinc</keyword>
<dbReference type="Pfam" id="PF00172">
    <property type="entry name" value="Zn_clus"/>
    <property type="match status" value="1"/>
</dbReference>
<dbReference type="Gene3D" id="4.10.240.10">
    <property type="entry name" value="Zn(2)-C6 fungal-type DNA-binding domain"/>
    <property type="match status" value="1"/>
</dbReference>
<dbReference type="InterPro" id="IPR001138">
    <property type="entry name" value="Zn2Cys6_DnaBD"/>
</dbReference>
<dbReference type="EMBL" id="KB822711">
    <property type="protein sequence ID" value="ETN46670.1"/>
    <property type="molecule type" value="Genomic_DNA"/>
</dbReference>
<evidence type="ECO:0000313" key="8">
    <source>
        <dbReference type="EMBL" id="ETN46670.1"/>
    </source>
</evidence>
<dbReference type="RefSeq" id="XP_008711382.1">
    <property type="nucleotide sequence ID" value="XM_008713160.1"/>
</dbReference>
<dbReference type="PROSITE" id="PS00463">
    <property type="entry name" value="ZN2_CY6_FUNGAL_1"/>
    <property type="match status" value="1"/>
</dbReference>
<keyword evidence="5" id="KW-0804">Transcription</keyword>
<evidence type="ECO:0000256" key="5">
    <source>
        <dbReference type="ARBA" id="ARBA00023163"/>
    </source>
</evidence>
<keyword evidence="9" id="KW-1185">Reference proteome</keyword>
<dbReference type="SUPFAM" id="SSF57701">
    <property type="entry name" value="Zn2/Cys6 DNA-binding domain"/>
    <property type="match status" value="1"/>
</dbReference>
<evidence type="ECO:0000256" key="4">
    <source>
        <dbReference type="ARBA" id="ARBA00023125"/>
    </source>
</evidence>
<sequence>MSGMATTVGRKAYAIYDCLHARVRSRSDKPISPLSPSQQLGFCSKHVWQQIFGLEDEMASHITPERYPPRRKLWAPKCRTGCDMCKKRRIKCDETKPVCARCLKIDVGCHYTDPIVKIVYPSRSTTREACQSASNQGPGPNAALSSVSRTQEEKLALKFFLEKTGPWMASNGPSHTLDFWTTTIPRAFHSVPGTRHLVTALGLLETSIGTTDLCVLETRCRKIHHHYSVALHELTQPDPDKVDVALGPLLAWLLETMMFNDSRADIHAEALERLSSSPAFSARSLAKTELSQHDLDALVSCVRRARKLHGRYDVQLPLLQVLQMRSQLSDRVTPADTLLAFEQFYTTFSPQDMNPDQMQAAGFFLQKQMAAVHGNVYRSEVPMSVYSALHYTCIISSILLPTPEVSSQEGSEIRGVGLDFILEACEDMLERKMATKSDQRLLDRALCLLLRVMASLAPAGWRREQAERLKRATFLIELRTMVAPREPETGGDSSICVTGTSMAVGT</sequence>
<dbReference type="GO" id="GO:0003677">
    <property type="term" value="F:DNA binding"/>
    <property type="evidence" value="ECO:0007669"/>
    <property type="project" value="UniProtKB-KW"/>
</dbReference>
<evidence type="ECO:0000313" key="9">
    <source>
        <dbReference type="Proteomes" id="UP000030752"/>
    </source>
</evidence>
<dbReference type="InterPro" id="IPR036864">
    <property type="entry name" value="Zn2-C6_fun-type_DNA-bd_sf"/>
</dbReference>
<evidence type="ECO:0000256" key="1">
    <source>
        <dbReference type="ARBA" id="ARBA00022723"/>
    </source>
</evidence>
<dbReference type="PANTHER" id="PTHR36206:SF13">
    <property type="entry name" value="TRANSCRIPTIONAL REGULATORY PROTEIN MOC3"/>
    <property type="match status" value="1"/>
</dbReference>
<keyword evidence="4" id="KW-0238">DNA-binding</keyword>
<dbReference type="PROSITE" id="PS50048">
    <property type="entry name" value="ZN2_CY6_FUNGAL_2"/>
    <property type="match status" value="1"/>
</dbReference>
<dbReference type="AlphaFoldDB" id="W2SDG5"/>
<dbReference type="VEuPathDB" id="FungiDB:HMPREF1541_00856"/>
<proteinExistence type="predicted"/>
<dbReference type="CDD" id="cd00067">
    <property type="entry name" value="GAL4"/>
    <property type="match status" value="1"/>
</dbReference>
<reference evidence="8 9" key="1">
    <citation type="submission" date="2013-03" db="EMBL/GenBank/DDBJ databases">
        <title>The Genome Sequence of Phialophora europaea CBS 101466.</title>
        <authorList>
            <consortium name="The Broad Institute Genomics Platform"/>
            <person name="Cuomo C."/>
            <person name="de Hoog S."/>
            <person name="Gorbushina A."/>
            <person name="Walker B."/>
            <person name="Young S.K."/>
            <person name="Zeng Q."/>
            <person name="Gargeya S."/>
            <person name="Fitzgerald M."/>
            <person name="Haas B."/>
            <person name="Abouelleil A."/>
            <person name="Allen A.W."/>
            <person name="Alvarado L."/>
            <person name="Arachchi H.M."/>
            <person name="Berlin A.M."/>
            <person name="Chapman S.B."/>
            <person name="Gainer-Dewar J."/>
            <person name="Goldberg J."/>
            <person name="Griggs A."/>
            <person name="Gujja S."/>
            <person name="Hansen M."/>
            <person name="Howarth C."/>
            <person name="Imamovic A."/>
            <person name="Ireland A."/>
            <person name="Larimer J."/>
            <person name="McCowan C."/>
            <person name="Murphy C."/>
            <person name="Pearson M."/>
            <person name="Poon T.W."/>
            <person name="Priest M."/>
            <person name="Roberts A."/>
            <person name="Saif S."/>
            <person name="Shea T."/>
            <person name="Sisk P."/>
            <person name="Sykes S."/>
            <person name="Wortman J."/>
            <person name="Nusbaum C."/>
            <person name="Birren B."/>
        </authorList>
    </citation>
    <scope>NUCLEOTIDE SEQUENCE [LARGE SCALE GENOMIC DNA]</scope>
    <source>
        <strain evidence="8 9">CBS 101466</strain>
    </source>
</reference>
<dbReference type="GO" id="GO:0000981">
    <property type="term" value="F:DNA-binding transcription factor activity, RNA polymerase II-specific"/>
    <property type="evidence" value="ECO:0007669"/>
    <property type="project" value="InterPro"/>
</dbReference>
<protein>
    <recommendedName>
        <fullName evidence="7">Zn(2)-C6 fungal-type domain-containing protein</fullName>
    </recommendedName>
</protein>
<dbReference type="GeneID" id="19968195"/>
<evidence type="ECO:0000259" key="7">
    <source>
        <dbReference type="PROSITE" id="PS50048"/>
    </source>
</evidence>
<dbReference type="OrthoDB" id="2123952at2759"/>